<keyword evidence="2" id="KW-1185">Reference proteome</keyword>
<reference evidence="1" key="1">
    <citation type="submission" date="2020-07" db="EMBL/GenBank/DDBJ databases">
        <title>The High-quality genome of the commercially important snow crab, Chionoecetes opilio.</title>
        <authorList>
            <person name="Jeong J.-H."/>
            <person name="Ryu S."/>
        </authorList>
    </citation>
    <scope>NUCLEOTIDE SEQUENCE</scope>
    <source>
        <strain evidence="1">MADBK_172401_WGS</strain>
        <tissue evidence="1">Digestive gland</tissue>
    </source>
</reference>
<dbReference type="InterPro" id="IPR016024">
    <property type="entry name" value="ARM-type_fold"/>
</dbReference>
<protein>
    <submittedName>
        <fullName evidence="1">TATA-binding protein-associated factor 172</fullName>
    </submittedName>
</protein>
<comment type="caution">
    <text evidence="1">The sequence shown here is derived from an EMBL/GenBank/DDBJ whole genome shotgun (WGS) entry which is preliminary data.</text>
</comment>
<dbReference type="OrthoDB" id="10252227at2759"/>
<dbReference type="InterPro" id="IPR044972">
    <property type="entry name" value="Mot1"/>
</dbReference>
<dbReference type="PANTHER" id="PTHR36498">
    <property type="entry name" value="TATA-BINDING PROTEIN-ASSOCIATED FACTOR 172"/>
    <property type="match status" value="1"/>
</dbReference>
<dbReference type="Gene3D" id="1.25.10.10">
    <property type="entry name" value="Leucine-rich Repeat Variant"/>
    <property type="match status" value="1"/>
</dbReference>
<dbReference type="EMBL" id="JACEEZ010015314">
    <property type="protein sequence ID" value="KAG0718911.1"/>
    <property type="molecule type" value="Genomic_DNA"/>
</dbReference>
<dbReference type="AlphaFoldDB" id="A0A8J4Y7Z7"/>
<dbReference type="SUPFAM" id="SSF48371">
    <property type="entry name" value="ARM repeat"/>
    <property type="match status" value="1"/>
</dbReference>
<dbReference type="GO" id="GO:0017025">
    <property type="term" value="F:TBP-class protein binding"/>
    <property type="evidence" value="ECO:0007669"/>
    <property type="project" value="InterPro"/>
</dbReference>
<sequence length="422" mass="46354">MCNRPIFRAQSRLDRLFVLLENGGSGLTRGAAAQQLGEVVRLHPQELSSLLGRVHGLLTSKSWDVRIAAGLAVEAIVSNVPMWDPAPAPSTVLREDPARSNPPRLPLQAFSVRRVLERGAFLVAADERLFTAQHDADTGAEPGHDLARQHRLVNQRLGLDVAEAVGVDVRGIVSADDLTPLPQHQDSGLAKDSVLSIVKKEMKSAQLVLSSRELNRARRKAKLMARFKSVDVSECIGEDEPECKRLCVEDTAGGSDDEDRMVVDEGSTPLPDGGCDWPLEAFCNTLAADLFSMSWETRHGTATALRHIIRVQGRGGGKALYHTQQQMAESHQAWLEDMAVRLVCVLALDRFGDFVSDQVVAPVRETCAQTLGSILHLMSEEGVHGVLGLLEEMLCWRGWETRHGGLLGLKYLLAGSWMRWMM</sequence>
<dbReference type="GO" id="GO:0003677">
    <property type="term" value="F:DNA binding"/>
    <property type="evidence" value="ECO:0007669"/>
    <property type="project" value="InterPro"/>
</dbReference>
<organism evidence="1 2">
    <name type="scientific">Chionoecetes opilio</name>
    <name type="common">Atlantic snow crab</name>
    <name type="synonym">Cancer opilio</name>
    <dbReference type="NCBI Taxonomy" id="41210"/>
    <lineage>
        <taxon>Eukaryota</taxon>
        <taxon>Metazoa</taxon>
        <taxon>Ecdysozoa</taxon>
        <taxon>Arthropoda</taxon>
        <taxon>Crustacea</taxon>
        <taxon>Multicrustacea</taxon>
        <taxon>Malacostraca</taxon>
        <taxon>Eumalacostraca</taxon>
        <taxon>Eucarida</taxon>
        <taxon>Decapoda</taxon>
        <taxon>Pleocyemata</taxon>
        <taxon>Brachyura</taxon>
        <taxon>Eubrachyura</taxon>
        <taxon>Majoidea</taxon>
        <taxon>Majidae</taxon>
        <taxon>Chionoecetes</taxon>
    </lineage>
</organism>
<dbReference type="Proteomes" id="UP000770661">
    <property type="component" value="Unassembled WGS sequence"/>
</dbReference>
<dbReference type="GO" id="GO:0016887">
    <property type="term" value="F:ATP hydrolysis activity"/>
    <property type="evidence" value="ECO:0007669"/>
    <property type="project" value="InterPro"/>
</dbReference>
<gene>
    <name evidence="1" type="primary">BTAF1_0</name>
    <name evidence="1" type="ORF">GWK47_007423</name>
</gene>
<name>A0A8J4Y7Z7_CHIOP</name>
<dbReference type="InterPro" id="IPR011989">
    <property type="entry name" value="ARM-like"/>
</dbReference>
<evidence type="ECO:0000313" key="1">
    <source>
        <dbReference type="EMBL" id="KAG0718911.1"/>
    </source>
</evidence>
<evidence type="ECO:0000313" key="2">
    <source>
        <dbReference type="Proteomes" id="UP000770661"/>
    </source>
</evidence>
<dbReference type="PANTHER" id="PTHR36498:SF1">
    <property type="entry name" value="TATA-BINDING PROTEIN-ASSOCIATED FACTOR 172"/>
    <property type="match status" value="1"/>
</dbReference>
<accession>A0A8J4Y7Z7</accession>
<proteinExistence type="predicted"/>